<dbReference type="CDD" id="cd02511">
    <property type="entry name" value="Beta4Glucosyltransferase"/>
    <property type="match status" value="1"/>
</dbReference>
<dbReference type="PANTHER" id="PTHR43630:SF2">
    <property type="entry name" value="GLYCOSYLTRANSFERASE"/>
    <property type="match status" value="1"/>
</dbReference>
<dbReference type="InterPro" id="IPR029044">
    <property type="entry name" value="Nucleotide-diphossugar_trans"/>
</dbReference>
<proteinExistence type="predicted"/>
<evidence type="ECO:0000313" key="4">
    <source>
        <dbReference type="Proteomes" id="UP000229708"/>
    </source>
</evidence>
<feature type="transmembrane region" description="Helical" evidence="1">
    <location>
        <begin position="227"/>
        <end position="245"/>
    </location>
</feature>
<keyword evidence="1" id="KW-1133">Transmembrane helix</keyword>
<feature type="domain" description="Glycosyltransferase 2-like" evidence="2">
    <location>
        <begin position="5"/>
        <end position="130"/>
    </location>
</feature>
<keyword evidence="1" id="KW-0812">Transmembrane</keyword>
<dbReference type="EMBL" id="PFJI01000197">
    <property type="protein sequence ID" value="PIX70342.1"/>
    <property type="molecule type" value="Genomic_DNA"/>
</dbReference>
<evidence type="ECO:0000259" key="2">
    <source>
        <dbReference type="Pfam" id="PF00535"/>
    </source>
</evidence>
<reference evidence="4" key="1">
    <citation type="submission" date="2017-09" db="EMBL/GenBank/DDBJ databases">
        <title>Depth-based differentiation of microbial function through sediment-hosted aquifers and enrichment of novel symbionts in the deep terrestrial subsurface.</title>
        <authorList>
            <person name="Probst A.J."/>
            <person name="Ladd B."/>
            <person name="Jarett J.K."/>
            <person name="Geller-Mcgrath D.E."/>
            <person name="Sieber C.M.K."/>
            <person name="Emerson J.B."/>
            <person name="Anantharaman K."/>
            <person name="Thomas B.C."/>
            <person name="Malmstrom R."/>
            <person name="Stieglmeier M."/>
            <person name="Klingl A."/>
            <person name="Woyke T."/>
            <person name="Ryan C.M."/>
            <person name="Banfield J.F."/>
        </authorList>
    </citation>
    <scope>NUCLEOTIDE SEQUENCE [LARGE SCALE GENOMIC DNA]</scope>
</reference>
<protein>
    <recommendedName>
        <fullName evidence="2">Glycosyltransferase 2-like domain-containing protein</fullName>
    </recommendedName>
</protein>
<dbReference type="InterPro" id="IPR001173">
    <property type="entry name" value="Glyco_trans_2-like"/>
</dbReference>
<name>A0A2M7LQL2_9BACT</name>
<sequence>MSITAVILAKNEEKLIGQCIKSIDFCDEIIIIDDFSTDKTKSIAENAGAKVFQHKLNDNFSQQRNFGIEKANSDWVIFIDTDEILNEDLKEEIKNIVSRDGDLSSYRLRRRDYFWNHEMRFGEIIEARNNGIIRFIRKGKNRWFGNVHEKYIADNRIGRLNGFINHYPHQTIKEFIISVNFYSTLRAKELYKQDKIMNIFQLIFFPFGKFIYNYFFRLGFLDSSAGFVYSFMMSFHSFLVRAKLLQYTLYD</sequence>
<evidence type="ECO:0000313" key="3">
    <source>
        <dbReference type="EMBL" id="PIX70342.1"/>
    </source>
</evidence>
<dbReference type="AlphaFoldDB" id="A0A2M7LQL2"/>
<dbReference type="Gene3D" id="3.90.550.10">
    <property type="entry name" value="Spore Coat Polysaccharide Biosynthesis Protein SpsA, Chain A"/>
    <property type="match status" value="1"/>
</dbReference>
<organism evidence="3 4">
    <name type="scientific">Candidatus Roizmanbacteria bacterium CG_4_10_14_3_um_filter_33_21</name>
    <dbReference type="NCBI Taxonomy" id="1974830"/>
    <lineage>
        <taxon>Bacteria</taxon>
        <taxon>Candidatus Roizmaniibacteriota</taxon>
    </lineage>
</organism>
<gene>
    <name evidence="3" type="ORF">COZ39_04580</name>
</gene>
<keyword evidence="1" id="KW-0472">Membrane</keyword>
<dbReference type="SUPFAM" id="SSF53448">
    <property type="entry name" value="Nucleotide-diphospho-sugar transferases"/>
    <property type="match status" value="1"/>
</dbReference>
<dbReference type="Proteomes" id="UP000229708">
    <property type="component" value="Unassembled WGS sequence"/>
</dbReference>
<dbReference type="Pfam" id="PF00535">
    <property type="entry name" value="Glycos_transf_2"/>
    <property type="match status" value="1"/>
</dbReference>
<comment type="caution">
    <text evidence="3">The sequence shown here is derived from an EMBL/GenBank/DDBJ whole genome shotgun (WGS) entry which is preliminary data.</text>
</comment>
<accession>A0A2M7LQL2</accession>
<dbReference type="PANTHER" id="PTHR43630">
    <property type="entry name" value="POLY-BETA-1,6-N-ACETYL-D-GLUCOSAMINE SYNTHASE"/>
    <property type="match status" value="1"/>
</dbReference>
<evidence type="ECO:0000256" key="1">
    <source>
        <dbReference type="SAM" id="Phobius"/>
    </source>
</evidence>